<dbReference type="EMBL" id="LKAM01000010">
    <property type="protein sequence ID" value="KUM46667.1"/>
    <property type="molecule type" value="Genomic_DNA"/>
</dbReference>
<evidence type="ECO:0000313" key="1">
    <source>
        <dbReference type="EMBL" id="KUM46667.1"/>
    </source>
</evidence>
<reference evidence="1" key="1">
    <citation type="journal article" date="2015" name="Genome Biol. Evol.">
        <title>Organellar Genomes of White Spruce (Picea glauca): Assembly and Annotation.</title>
        <authorList>
            <person name="Jackman S.D."/>
            <person name="Warren R.L."/>
            <person name="Gibb E.A."/>
            <person name="Vandervalk B.P."/>
            <person name="Mohamadi H."/>
            <person name="Chu J."/>
            <person name="Raymond A."/>
            <person name="Pleasance S."/>
            <person name="Coope R."/>
            <person name="Wildung M.R."/>
            <person name="Ritland C.E."/>
            <person name="Bousquet J."/>
            <person name="Jones S.J."/>
            <person name="Bohlmann J."/>
            <person name="Birol I."/>
        </authorList>
    </citation>
    <scope>NUCLEOTIDE SEQUENCE [LARGE SCALE GENOMIC DNA]</scope>
    <source>
        <tissue evidence="1">Flushing bud</tissue>
    </source>
</reference>
<geneLocation type="mitochondrion" evidence="1"/>
<proteinExistence type="predicted"/>
<gene>
    <name evidence="1" type="ORF">ABT39_MTgene1347</name>
</gene>
<sequence>MKGLKSKPDPLFFLRKPYLATAEEARGDSFVTAGNYSLVYRRSGECALRRYWCRGGREVEDRSKGVLVHYAWMLANPILMKEVTSCHVPIRRREGGLVHPVNR</sequence>
<keyword evidence="1" id="KW-0496">Mitochondrion</keyword>
<comment type="caution">
    <text evidence="1">The sequence shown here is derived from an EMBL/GenBank/DDBJ whole genome shotgun (WGS) entry which is preliminary data.</text>
</comment>
<name>A0A101LWL1_PICGL</name>
<protein>
    <submittedName>
        <fullName evidence="1">Uncharacterized protein</fullName>
    </submittedName>
</protein>
<organism evidence="1">
    <name type="scientific">Picea glauca</name>
    <name type="common">White spruce</name>
    <name type="synonym">Pinus glauca</name>
    <dbReference type="NCBI Taxonomy" id="3330"/>
    <lineage>
        <taxon>Eukaryota</taxon>
        <taxon>Viridiplantae</taxon>
        <taxon>Streptophyta</taxon>
        <taxon>Embryophyta</taxon>
        <taxon>Tracheophyta</taxon>
        <taxon>Spermatophyta</taxon>
        <taxon>Pinopsida</taxon>
        <taxon>Pinidae</taxon>
        <taxon>Conifers I</taxon>
        <taxon>Pinales</taxon>
        <taxon>Pinaceae</taxon>
        <taxon>Picea</taxon>
    </lineage>
</organism>
<accession>A0A101LWL1</accession>
<dbReference type="AlphaFoldDB" id="A0A101LWL1"/>